<gene>
    <name evidence="3" type="ORF">B0T11DRAFT_78095</name>
</gene>
<dbReference type="AlphaFoldDB" id="A0A8K0X2N9"/>
<organism evidence="3 4">
    <name type="scientific">Plectosphaerella cucumerina</name>
    <dbReference type="NCBI Taxonomy" id="40658"/>
    <lineage>
        <taxon>Eukaryota</taxon>
        <taxon>Fungi</taxon>
        <taxon>Dikarya</taxon>
        <taxon>Ascomycota</taxon>
        <taxon>Pezizomycotina</taxon>
        <taxon>Sordariomycetes</taxon>
        <taxon>Hypocreomycetidae</taxon>
        <taxon>Glomerellales</taxon>
        <taxon>Plectosphaerellaceae</taxon>
        <taxon>Plectosphaerella</taxon>
    </lineage>
</organism>
<dbReference type="SMART" id="SM00546">
    <property type="entry name" value="CUE"/>
    <property type="match status" value="1"/>
</dbReference>
<feature type="compositionally biased region" description="Acidic residues" evidence="1">
    <location>
        <begin position="482"/>
        <end position="495"/>
    </location>
</feature>
<dbReference type="Proteomes" id="UP000813385">
    <property type="component" value="Unassembled WGS sequence"/>
</dbReference>
<dbReference type="PANTHER" id="PTHR21494">
    <property type="entry name" value="ACTIVATING SIGNAL COINTEGRATOR 1 COMPLEX SUBUNIT 2 ASC-1 COMPLEX SUBUNIT P100"/>
    <property type="match status" value="1"/>
</dbReference>
<protein>
    <recommendedName>
        <fullName evidence="2">CUE domain-containing protein</fullName>
    </recommendedName>
</protein>
<dbReference type="GO" id="GO:0043130">
    <property type="term" value="F:ubiquitin binding"/>
    <property type="evidence" value="ECO:0007669"/>
    <property type="project" value="InterPro"/>
</dbReference>
<reference evidence="3" key="1">
    <citation type="journal article" date="2021" name="Nat. Commun.">
        <title>Genetic determinants of endophytism in the Arabidopsis root mycobiome.</title>
        <authorList>
            <person name="Mesny F."/>
            <person name="Miyauchi S."/>
            <person name="Thiergart T."/>
            <person name="Pickel B."/>
            <person name="Atanasova L."/>
            <person name="Karlsson M."/>
            <person name="Huettel B."/>
            <person name="Barry K.W."/>
            <person name="Haridas S."/>
            <person name="Chen C."/>
            <person name="Bauer D."/>
            <person name="Andreopoulos W."/>
            <person name="Pangilinan J."/>
            <person name="LaButti K."/>
            <person name="Riley R."/>
            <person name="Lipzen A."/>
            <person name="Clum A."/>
            <person name="Drula E."/>
            <person name="Henrissat B."/>
            <person name="Kohler A."/>
            <person name="Grigoriev I.V."/>
            <person name="Martin F.M."/>
            <person name="Hacquard S."/>
        </authorList>
    </citation>
    <scope>NUCLEOTIDE SEQUENCE</scope>
    <source>
        <strain evidence="3">MPI-CAGE-AT-0016</strain>
    </source>
</reference>
<sequence>MASSQTLPPLAPFPSASIRSHLSQQDVDGMLEVWSITLQAYLSASTEALLKHESLPLFLTSFVTETSTAGPSSALGTSQTAKSLYGSTFLLISRLLESKPGPELSQWEFLADASKLYTRGRMASPLAAFFSDQTSLETTLSPPKKSLIAKLDAGLKTDLGALEQTLSRLNHLLHASPDAAAFFLAGSDFLDGLISCYKIMNPPLRKVIIATTFLCLTALLEEQGAGDSKGKAASKGPKWGVLSDTLYSLLSAAQAHKAGPTSGNDSLVAELVSATPLLAVVLRRAEESSALTPTLRARIELLQGFKKVGVAATRPRAKRRQRPRNDKGKSRVSEGEIQTEMHIHQMSQISVIQELFPDLGSGFVALLLDEYGDDVETVTARLLEDSLPPHLAEADRSAQLAPPQARDEPIHHEMAPRSTPPPHEPYVPERRNVFDDEELTESMTNLHFGKQNPGKTADSLLADRSGAPGKAAILSALAAFDSDDDERDDTYDADDVGGAVDTAAGGEEEASGSANDEALFRNWQADPKVFDRDAATRRGNPRAKLREETGMTDEAIEGWALMLVRSPKLKRRLENKFSTFTGQQNELTSTSWRAGGEEEDGGSSSNRGGGRGRGRGRGRGGGGRGGGNVAGPTGEKETEAARRRKEASKGSRANHNRRDQRAKKMARGGFPG</sequence>
<dbReference type="InterPro" id="IPR041800">
    <property type="entry name" value="ASCC2_CUE"/>
</dbReference>
<feature type="compositionally biased region" description="Basic residues" evidence="1">
    <location>
        <begin position="642"/>
        <end position="666"/>
    </location>
</feature>
<dbReference type="InterPro" id="IPR052586">
    <property type="entry name" value="ASCC2"/>
</dbReference>
<evidence type="ECO:0000256" key="1">
    <source>
        <dbReference type="SAM" id="MobiDB-lite"/>
    </source>
</evidence>
<proteinExistence type="predicted"/>
<dbReference type="InterPro" id="IPR003892">
    <property type="entry name" value="CUE"/>
</dbReference>
<dbReference type="EMBL" id="JAGPXD010000003">
    <property type="protein sequence ID" value="KAH7361812.1"/>
    <property type="molecule type" value="Genomic_DNA"/>
</dbReference>
<feature type="compositionally biased region" description="Gly residues" evidence="1">
    <location>
        <begin position="619"/>
        <end position="629"/>
    </location>
</feature>
<name>A0A8K0X2N9_9PEZI</name>
<comment type="caution">
    <text evidence="3">The sequence shown here is derived from an EMBL/GenBank/DDBJ whole genome shotgun (WGS) entry which is preliminary data.</text>
</comment>
<feature type="region of interest" description="Disordered" evidence="1">
    <location>
        <begin position="580"/>
        <end position="672"/>
    </location>
</feature>
<feature type="domain" description="CUE" evidence="2">
    <location>
        <begin position="344"/>
        <end position="387"/>
    </location>
</feature>
<feature type="compositionally biased region" description="Basic and acidic residues" evidence="1">
    <location>
        <begin position="323"/>
        <end position="334"/>
    </location>
</feature>
<evidence type="ECO:0000313" key="3">
    <source>
        <dbReference type="EMBL" id="KAH7361812.1"/>
    </source>
</evidence>
<dbReference type="Pfam" id="PF02845">
    <property type="entry name" value="CUE"/>
    <property type="match status" value="1"/>
</dbReference>
<dbReference type="CDD" id="cd14364">
    <property type="entry name" value="CUE_ASCC2"/>
    <property type="match status" value="1"/>
</dbReference>
<dbReference type="PROSITE" id="PS51140">
    <property type="entry name" value="CUE"/>
    <property type="match status" value="1"/>
</dbReference>
<evidence type="ECO:0000313" key="4">
    <source>
        <dbReference type="Proteomes" id="UP000813385"/>
    </source>
</evidence>
<dbReference type="InterPro" id="IPR009060">
    <property type="entry name" value="UBA-like_sf"/>
</dbReference>
<feature type="region of interest" description="Disordered" evidence="1">
    <location>
        <begin position="312"/>
        <end position="334"/>
    </location>
</feature>
<accession>A0A8K0X2N9</accession>
<feature type="compositionally biased region" description="Polar residues" evidence="1">
    <location>
        <begin position="580"/>
        <end position="592"/>
    </location>
</feature>
<dbReference type="OrthoDB" id="5577209at2759"/>
<feature type="region of interest" description="Disordered" evidence="1">
    <location>
        <begin position="482"/>
        <end position="514"/>
    </location>
</feature>
<dbReference type="SUPFAM" id="SSF46934">
    <property type="entry name" value="UBA-like"/>
    <property type="match status" value="1"/>
</dbReference>
<keyword evidence="4" id="KW-1185">Reference proteome</keyword>
<dbReference type="PANTHER" id="PTHR21494:SF0">
    <property type="entry name" value="ACTIVATING SIGNAL COINTEGRATOR 1 COMPLEX SUBUNIT 2"/>
    <property type="match status" value="1"/>
</dbReference>
<dbReference type="Gene3D" id="1.10.8.10">
    <property type="entry name" value="DNA helicase RuvA subunit, C-terminal domain"/>
    <property type="match status" value="1"/>
</dbReference>
<feature type="compositionally biased region" description="Low complexity" evidence="1">
    <location>
        <begin position="496"/>
        <end position="505"/>
    </location>
</feature>
<evidence type="ECO:0000259" key="2">
    <source>
        <dbReference type="PROSITE" id="PS51140"/>
    </source>
</evidence>